<sequence length="253" mass="28886">MDEKDQSGICYFSTVPTGMNVTIFSEHMRSFGEVTKIYLAPKDTSKMKKQREYEEGWVQFATDKQALKAAGALNAQPVMGSKKKRWHGELWNVRFLPDTTWTDLFSYEQEKAAIHKSEHDRDIVIAKKRAKEFLDDLKVAKMVNNKIGKAKGRNKRDPSFLKNKQKLTQERLNERFSRSHRTVPTESSEKAAVHNPNFMKNLFAILKVNQVVSEEGCGPYVRLGFHHTHTNEAPCGSHVIVFAISGNRKTPSC</sequence>
<comment type="caution">
    <text evidence="1">The sequence shown here is derived from an EMBL/GenBank/DDBJ whole genome shotgun (WGS) entry which is preliminary data.</text>
</comment>
<dbReference type="InterPro" id="IPR012677">
    <property type="entry name" value="Nucleotide-bd_a/b_plait_sf"/>
</dbReference>
<dbReference type="AlphaFoldDB" id="A0ABD2QM36"/>
<reference evidence="1 2" key="1">
    <citation type="submission" date="2024-11" db="EMBL/GenBank/DDBJ databases">
        <title>Adaptive evolution of stress response genes in parasites aligns with host niche diversity.</title>
        <authorList>
            <person name="Hahn C."/>
            <person name="Resl P."/>
        </authorList>
    </citation>
    <scope>NUCLEOTIDE SEQUENCE [LARGE SCALE GENOMIC DNA]</scope>
    <source>
        <strain evidence="1">EGGRZ-B1_66</strain>
        <tissue evidence="1">Body</tissue>
    </source>
</reference>
<organism evidence="1 2">
    <name type="scientific">Cichlidogyrus casuarinus</name>
    <dbReference type="NCBI Taxonomy" id="1844966"/>
    <lineage>
        <taxon>Eukaryota</taxon>
        <taxon>Metazoa</taxon>
        <taxon>Spiralia</taxon>
        <taxon>Lophotrochozoa</taxon>
        <taxon>Platyhelminthes</taxon>
        <taxon>Monogenea</taxon>
        <taxon>Monopisthocotylea</taxon>
        <taxon>Dactylogyridea</taxon>
        <taxon>Ancyrocephalidae</taxon>
        <taxon>Cichlidogyrus</taxon>
    </lineage>
</organism>
<keyword evidence="2" id="KW-1185">Reference proteome</keyword>
<protein>
    <submittedName>
        <fullName evidence="1">Activator of basal transcription 1</fullName>
    </submittedName>
</protein>
<dbReference type="SUPFAM" id="SSF54928">
    <property type="entry name" value="RNA-binding domain, RBD"/>
    <property type="match status" value="1"/>
</dbReference>
<dbReference type="Gene3D" id="3.30.70.330">
    <property type="match status" value="1"/>
</dbReference>
<accession>A0ABD2QM36</accession>
<dbReference type="InterPro" id="IPR035979">
    <property type="entry name" value="RBD_domain_sf"/>
</dbReference>
<evidence type="ECO:0000313" key="1">
    <source>
        <dbReference type="EMBL" id="KAL3320595.1"/>
    </source>
</evidence>
<proteinExistence type="predicted"/>
<dbReference type="Proteomes" id="UP001626550">
    <property type="component" value="Unassembled WGS sequence"/>
</dbReference>
<dbReference type="PANTHER" id="PTHR12311:SF7">
    <property type="entry name" value="ACTIVATOR OF BASAL TRANSCRIPTION 1"/>
    <property type="match status" value="1"/>
</dbReference>
<dbReference type="InterPro" id="IPR039119">
    <property type="entry name" value="ABT1/Esf2"/>
</dbReference>
<dbReference type="EMBL" id="JBJKFK010000042">
    <property type="protein sequence ID" value="KAL3320595.1"/>
    <property type="molecule type" value="Genomic_DNA"/>
</dbReference>
<gene>
    <name evidence="1" type="primary">ABT1</name>
    <name evidence="1" type="ORF">Ciccas_000727</name>
</gene>
<evidence type="ECO:0000313" key="2">
    <source>
        <dbReference type="Proteomes" id="UP001626550"/>
    </source>
</evidence>
<dbReference type="PANTHER" id="PTHR12311">
    <property type="entry name" value="ACTIVATOR OF BASAL TRANSCRIPTION 1"/>
    <property type="match status" value="1"/>
</dbReference>
<name>A0ABD2QM36_9PLAT</name>